<dbReference type="RefSeq" id="WP_037044963.1">
    <property type="nucleotide sequence ID" value="NZ_BAAAUZ010000079.1"/>
</dbReference>
<dbReference type="Gene3D" id="3.90.550.10">
    <property type="entry name" value="Spore Coat Polysaccharide Biosynthesis Protein SpsA, Chain A"/>
    <property type="match status" value="1"/>
</dbReference>
<keyword evidence="5 10" id="KW-0808">Transferase</keyword>
<comment type="cofactor">
    <cofactor evidence="1">
        <name>Mg(2+)</name>
        <dbReference type="ChEBI" id="CHEBI:18420"/>
    </cofactor>
</comment>
<keyword evidence="8 10" id="KW-0460">Magnesium</keyword>
<evidence type="ECO:0000256" key="2">
    <source>
        <dbReference type="ARBA" id="ARBA00010480"/>
    </source>
</evidence>
<dbReference type="EMBL" id="BSFQ01000006">
    <property type="protein sequence ID" value="GLL10985.1"/>
    <property type="molecule type" value="Genomic_DNA"/>
</dbReference>
<dbReference type="Proteomes" id="UP001143463">
    <property type="component" value="Unassembled WGS sequence"/>
</dbReference>
<dbReference type="InterPro" id="IPR005907">
    <property type="entry name" value="G1P_thy_trans_s"/>
</dbReference>
<accession>A0A9W6L2N9</accession>
<keyword evidence="13" id="KW-1185">Reference proteome</keyword>
<dbReference type="Pfam" id="PF00483">
    <property type="entry name" value="NTP_transferase"/>
    <property type="match status" value="1"/>
</dbReference>
<evidence type="ECO:0000256" key="1">
    <source>
        <dbReference type="ARBA" id="ARBA00001946"/>
    </source>
</evidence>
<evidence type="ECO:0000313" key="13">
    <source>
        <dbReference type="Proteomes" id="UP001143463"/>
    </source>
</evidence>
<comment type="function">
    <text evidence="10">Catalyzes the formation of dTDP-glucose, from dTTP and glucose 1-phosphate, as well as its pyrophosphorolysis.</text>
</comment>
<evidence type="ECO:0000256" key="8">
    <source>
        <dbReference type="ARBA" id="ARBA00022842"/>
    </source>
</evidence>
<evidence type="ECO:0000256" key="3">
    <source>
        <dbReference type="ARBA" id="ARBA00012461"/>
    </source>
</evidence>
<dbReference type="CDD" id="cd02538">
    <property type="entry name" value="G1P_TT_short"/>
    <property type="match status" value="1"/>
</dbReference>
<evidence type="ECO:0000256" key="6">
    <source>
        <dbReference type="ARBA" id="ARBA00022695"/>
    </source>
</evidence>
<comment type="caution">
    <text evidence="12">The sequence shown here is derived from an EMBL/GenBank/DDBJ whole genome shotgun (WGS) entry which is preliminary data.</text>
</comment>
<protein>
    <recommendedName>
        <fullName evidence="4 10">Glucose-1-phosphate thymidylyltransferase</fullName>
        <ecNumber evidence="3 10">2.7.7.24</ecNumber>
    </recommendedName>
</protein>
<sequence>MKGIILAGGSGTRLYPITRAVSKQLLPVYDKPMIYYPLSTLMLAGIREILIISTPDDLPGFRRLLGDGSELGLQLSYAEQPSPDGLAQAFIIGADHVGDNPSALVLGDNIFHGPGFSSRLAASIEGLRSGADGCVLFGYPVRDPERYGVGEADDNGRLISIEEKPLKPRSDRAVTGLYLYDAQVVEIARSLKPSARGELEITDINRTYLSQGTARLVDLGRGFAWLDTGLHDSLLEASQYVQVLEHRQGVRIACIEEVALRMGFIDSARCYSLGERMAKSRYGQYVMSVASSDAFAHA</sequence>
<reference evidence="12" key="2">
    <citation type="submission" date="2023-01" db="EMBL/GenBank/DDBJ databases">
        <authorList>
            <person name="Sun Q."/>
            <person name="Evtushenko L."/>
        </authorList>
    </citation>
    <scope>NUCLEOTIDE SEQUENCE</scope>
    <source>
        <strain evidence="12">VKM Ac-1069</strain>
    </source>
</reference>
<proteinExistence type="inferred from homology"/>
<keyword evidence="6 10" id="KW-0548">Nucleotidyltransferase</keyword>
<evidence type="ECO:0000256" key="7">
    <source>
        <dbReference type="ARBA" id="ARBA00022723"/>
    </source>
</evidence>
<gene>
    <name evidence="12" type="primary">rfbA_1</name>
    <name evidence="12" type="ORF">GCM10017577_21260</name>
</gene>
<dbReference type="NCBIfam" id="TIGR01207">
    <property type="entry name" value="rmlA"/>
    <property type="match status" value="1"/>
</dbReference>
<dbReference type="AlphaFoldDB" id="A0A9W6L2N9"/>
<evidence type="ECO:0000256" key="10">
    <source>
        <dbReference type="RuleBase" id="RU003706"/>
    </source>
</evidence>
<comment type="catalytic activity">
    <reaction evidence="9 10">
        <text>dTTP + alpha-D-glucose 1-phosphate + H(+) = dTDP-alpha-D-glucose + diphosphate</text>
        <dbReference type="Rhea" id="RHEA:15225"/>
        <dbReference type="ChEBI" id="CHEBI:15378"/>
        <dbReference type="ChEBI" id="CHEBI:33019"/>
        <dbReference type="ChEBI" id="CHEBI:37568"/>
        <dbReference type="ChEBI" id="CHEBI:57477"/>
        <dbReference type="ChEBI" id="CHEBI:58601"/>
        <dbReference type="EC" id="2.7.7.24"/>
    </reaction>
</comment>
<dbReference type="InterPro" id="IPR005835">
    <property type="entry name" value="NTP_transferase_dom"/>
</dbReference>
<dbReference type="PANTHER" id="PTHR43532">
    <property type="entry name" value="GLUCOSE-1-PHOSPHATE THYMIDYLYLTRANSFERASE"/>
    <property type="match status" value="1"/>
</dbReference>
<comment type="similarity">
    <text evidence="2 10">Belongs to the glucose-1-phosphate thymidylyltransferase family.</text>
</comment>
<dbReference type="GO" id="GO:0000271">
    <property type="term" value="P:polysaccharide biosynthetic process"/>
    <property type="evidence" value="ECO:0007669"/>
    <property type="project" value="UniProtKB-ARBA"/>
</dbReference>
<dbReference type="InterPro" id="IPR029044">
    <property type="entry name" value="Nucleotide-diphossugar_trans"/>
</dbReference>
<reference evidence="12" key="1">
    <citation type="journal article" date="2014" name="Int. J. Syst. Evol. Microbiol.">
        <title>Complete genome sequence of Corynebacterium casei LMG S-19264T (=DSM 44701T), isolated from a smear-ripened cheese.</title>
        <authorList>
            <consortium name="US DOE Joint Genome Institute (JGI-PGF)"/>
            <person name="Walter F."/>
            <person name="Albersmeier A."/>
            <person name="Kalinowski J."/>
            <person name="Ruckert C."/>
        </authorList>
    </citation>
    <scope>NUCLEOTIDE SEQUENCE</scope>
    <source>
        <strain evidence="12">VKM Ac-1069</strain>
    </source>
</reference>
<evidence type="ECO:0000256" key="4">
    <source>
        <dbReference type="ARBA" id="ARBA00017654"/>
    </source>
</evidence>
<evidence type="ECO:0000313" key="12">
    <source>
        <dbReference type="EMBL" id="GLL10985.1"/>
    </source>
</evidence>
<dbReference type="GO" id="GO:0046872">
    <property type="term" value="F:metal ion binding"/>
    <property type="evidence" value="ECO:0007669"/>
    <property type="project" value="UniProtKB-KW"/>
</dbReference>
<organism evidence="12 13">
    <name type="scientific">Pseudonocardia halophobica</name>
    <dbReference type="NCBI Taxonomy" id="29401"/>
    <lineage>
        <taxon>Bacteria</taxon>
        <taxon>Bacillati</taxon>
        <taxon>Actinomycetota</taxon>
        <taxon>Actinomycetes</taxon>
        <taxon>Pseudonocardiales</taxon>
        <taxon>Pseudonocardiaceae</taxon>
        <taxon>Pseudonocardia</taxon>
    </lineage>
</organism>
<dbReference type="SUPFAM" id="SSF53448">
    <property type="entry name" value="Nucleotide-diphospho-sugar transferases"/>
    <property type="match status" value="1"/>
</dbReference>
<dbReference type="EC" id="2.7.7.24" evidence="3 10"/>
<dbReference type="GO" id="GO:0008879">
    <property type="term" value="F:glucose-1-phosphate thymidylyltransferase activity"/>
    <property type="evidence" value="ECO:0007669"/>
    <property type="project" value="UniProtKB-EC"/>
</dbReference>
<dbReference type="FunFam" id="3.90.550.10:FF:000023">
    <property type="entry name" value="Glucose-1-phosphate thymidylyltransferase"/>
    <property type="match status" value="1"/>
</dbReference>
<keyword evidence="7 10" id="KW-0479">Metal-binding</keyword>
<dbReference type="PANTHER" id="PTHR43532:SF1">
    <property type="entry name" value="GLUCOSE-1-PHOSPHATE THYMIDYLYLTRANSFERASE 1"/>
    <property type="match status" value="1"/>
</dbReference>
<dbReference type="GO" id="GO:0019318">
    <property type="term" value="P:hexose metabolic process"/>
    <property type="evidence" value="ECO:0007669"/>
    <property type="project" value="UniProtKB-ARBA"/>
</dbReference>
<name>A0A9W6L2N9_9PSEU</name>
<feature type="domain" description="Nucleotidyl transferase" evidence="11">
    <location>
        <begin position="2"/>
        <end position="241"/>
    </location>
</feature>
<evidence type="ECO:0000256" key="5">
    <source>
        <dbReference type="ARBA" id="ARBA00022679"/>
    </source>
</evidence>
<evidence type="ECO:0000256" key="9">
    <source>
        <dbReference type="ARBA" id="ARBA00049336"/>
    </source>
</evidence>
<evidence type="ECO:0000259" key="11">
    <source>
        <dbReference type="Pfam" id="PF00483"/>
    </source>
</evidence>